<keyword evidence="3" id="KW-1185">Reference proteome</keyword>
<organism evidence="2 3">
    <name type="scientific">Colletotrichum spinosum</name>
    <dbReference type="NCBI Taxonomy" id="1347390"/>
    <lineage>
        <taxon>Eukaryota</taxon>
        <taxon>Fungi</taxon>
        <taxon>Dikarya</taxon>
        <taxon>Ascomycota</taxon>
        <taxon>Pezizomycotina</taxon>
        <taxon>Sordariomycetes</taxon>
        <taxon>Hypocreomycetidae</taxon>
        <taxon>Glomerellales</taxon>
        <taxon>Glomerellaceae</taxon>
        <taxon>Colletotrichum</taxon>
        <taxon>Colletotrichum orbiculare species complex</taxon>
    </lineage>
</organism>
<accession>A0A4R8Q251</accession>
<evidence type="ECO:0000256" key="1">
    <source>
        <dbReference type="SAM" id="SignalP"/>
    </source>
</evidence>
<comment type="caution">
    <text evidence="2">The sequence shown here is derived from an EMBL/GenBank/DDBJ whole genome shotgun (WGS) entry which is preliminary data.</text>
</comment>
<reference evidence="2 3" key="1">
    <citation type="submission" date="2018-11" db="EMBL/GenBank/DDBJ databases">
        <title>Genome sequence and assembly of Colletotrichum spinosum.</title>
        <authorList>
            <person name="Gan P."/>
            <person name="Shirasu K."/>
        </authorList>
    </citation>
    <scope>NUCLEOTIDE SEQUENCE [LARGE SCALE GENOMIC DNA]</scope>
    <source>
        <strain evidence="2 3">CBS 515.97</strain>
    </source>
</reference>
<proteinExistence type="predicted"/>
<protein>
    <submittedName>
        <fullName evidence="2">Uncharacterized protein</fullName>
    </submittedName>
</protein>
<feature type="signal peptide" evidence="1">
    <location>
        <begin position="1"/>
        <end position="21"/>
    </location>
</feature>
<feature type="chain" id="PRO_5020551462" evidence="1">
    <location>
        <begin position="22"/>
        <end position="182"/>
    </location>
</feature>
<gene>
    <name evidence="2" type="ORF">C8035_v012400</name>
</gene>
<evidence type="ECO:0000313" key="3">
    <source>
        <dbReference type="Proteomes" id="UP000295083"/>
    </source>
</evidence>
<keyword evidence="1" id="KW-0732">Signal</keyword>
<sequence>MRPSQFLSAIALVASAGLVTANPVPNPLPELVDDHTSRLVARNDSDPDSCIKAPLSAEPDFSYYTFHIDANVKERAQRHGLTKIGVIQYCNSNGGIFGSQPKNTDNWAYDTLDKFGPDQPYKIKVDRCKKRYKRHVWKYQVYLCNENNWCGTTKCGYTRKICPVEQTKAVDLVDNESWLYSV</sequence>
<name>A0A4R8Q251_9PEZI</name>
<dbReference type="Proteomes" id="UP000295083">
    <property type="component" value="Unassembled WGS sequence"/>
</dbReference>
<evidence type="ECO:0000313" key="2">
    <source>
        <dbReference type="EMBL" id="TDZ32407.1"/>
    </source>
</evidence>
<dbReference type="EMBL" id="QAPG01000080">
    <property type="protein sequence ID" value="TDZ32407.1"/>
    <property type="molecule type" value="Genomic_DNA"/>
</dbReference>
<dbReference type="AlphaFoldDB" id="A0A4R8Q251"/>